<reference evidence="7" key="1">
    <citation type="journal article" date="2020" name="Stud. Mycol.">
        <title>101 Dothideomycetes genomes: a test case for predicting lifestyles and emergence of pathogens.</title>
        <authorList>
            <person name="Haridas S."/>
            <person name="Albert R."/>
            <person name="Binder M."/>
            <person name="Bloem J."/>
            <person name="Labutti K."/>
            <person name="Salamov A."/>
            <person name="Andreopoulos B."/>
            <person name="Baker S."/>
            <person name="Barry K."/>
            <person name="Bills G."/>
            <person name="Bluhm B."/>
            <person name="Cannon C."/>
            <person name="Castanera R."/>
            <person name="Culley D."/>
            <person name="Daum C."/>
            <person name="Ezra D."/>
            <person name="Gonzalez J."/>
            <person name="Henrissat B."/>
            <person name="Kuo A."/>
            <person name="Liang C."/>
            <person name="Lipzen A."/>
            <person name="Lutzoni F."/>
            <person name="Magnuson J."/>
            <person name="Mondo S."/>
            <person name="Nolan M."/>
            <person name="Ohm R."/>
            <person name="Pangilinan J."/>
            <person name="Park H.-J."/>
            <person name="Ramirez L."/>
            <person name="Alfaro M."/>
            <person name="Sun H."/>
            <person name="Tritt A."/>
            <person name="Yoshinaga Y."/>
            <person name="Zwiers L.-H."/>
            <person name="Turgeon B."/>
            <person name="Goodwin S."/>
            <person name="Spatafora J."/>
            <person name="Crous P."/>
            <person name="Grigoriev I."/>
        </authorList>
    </citation>
    <scope>NUCLEOTIDE SEQUENCE</scope>
    <source>
        <strain evidence="7">CBS 122681</strain>
    </source>
</reference>
<protein>
    <submittedName>
        <fullName evidence="7">Amino acid transporter</fullName>
    </submittedName>
</protein>
<gene>
    <name evidence="7" type="ORF">K491DRAFT_717792</name>
</gene>
<proteinExistence type="predicted"/>
<dbReference type="EMBL" id="MU004376">
    <property type="protein sequence ID" value="KAF2653718.1"/>
    <property type="molecule type" value="Genomic_DNA"/>
</dbReference>
<feature type="transmembrane region" description="Helical" evidence="6">
    <location>
        <begin position="475"/>
        <end position="494"/>
    </location>
</feature>
<dbReference type="PIRSF" id="PIRSF006060">
    <property type="entry name" value="AA_transporter"/>
    <property type="match status" value="1"/>
</dbReference>
<feature type="transmembrane region" description="Helical" evidence="6">
    <location>
        <begin position="438"/>
        <end position="463"/>
    </location>
</feature>
<feature type="transmembrane region" description="Helical" evidence="6">
    <location>
        <begin position="320"/>
        <end position="344"/>
    </location>
</feature>
<evidence type="ECO:0000313" key="7">
    <source>
        <dbReference type="EMBL" id="KAF2653718.1"/>
    </source>
</evidence>
<feature type="transmembrane region" description="Helical" evidence="6">
    <location>
        <begin position="123"/>
        <end position="147"/>
    </location>
</feature>
<dbReference type="Pfam" id="PF13520">
    <property type="entry name" value="AA_permease_2"/>
    <property type="match status" value="1"/>
</dbReference>
<keyword evidence="3 6" id="KW-0812">Transmembrane</keyword>
<feature type="transmembrane region" description="Helical" evidence="6">
    <location>
        <begin position="167"/>
        <end position="186"/>
    </location>
</feature>
<keyword evidence="5 6" id="KW-0472">Membrane</keyword>
<evidence type="ECO:0000256" key="2">
    <source>
        <dbReference type="ARBA" id="ARBA00022448"/>
    </source>
</evidence>
<feature type="transmembrane region" description="Helical" evidence="6">
    <location>
        <begin position="273"/>
        <end position="300"/>
    </location>
</feature>
<feature type="transmembrane region" description="Helical" evidence="6">
    <location>
        <begin position="193"/>
        <end position="214"/>
    </location>
</feature>
<dbReference type="PANTHER" id="PTHR45649:SF7">
    <property type="entry name" value="CHOLINE TRANSPORT PROTEIN"/>
    <property type="match status" value="1"/>
</dbReference>
<dbReference type="OrthoDB" id="2417308at2759"/>
<keyword evidence="8" id="KW-1185">Reference proteome</keyword>
<keyword evidence="2" id="KW-0813">Transport</keyword>
<feature type="transmembrane region" description="Helical" evidence="6">
    <location>
        <begin position="405"/>
        <end position="426"/>
    </location>
</feature>
<name>A0A6A6T4H5_9PLEO</name>
<dbReference type="Proteomes" id="UP000799324">
    <property type="component" value="Unassembled WGS sequence"/>
</dbReference>
<evidence type="ECO:0000256" key="6">
    <source>
        <dbReference type="SAM" id="Phobius"/>
    </source>
</evidence>
<evidence type="ECO:0000256" key="3">
    <source>
        <dbReference type="ARBA" id="ARBA00022692"/>
    </source>
</evidence>
<evidence type="ECO:0000256" key="4">
    <source>
        <dbReference type="ARBA" id="ARBA00022989"/>
    </source>
</evidence>
<sequence>MANEQPLTKQMTIESKGSIGMRDADARKLEDMGYEQAMERKFSVWSVLGVGFSLTNSWWAVSAAMITGINSGGPVLLLYGTILLFIVSIGIASSLSELVSALPNAAGQSFWARELAPKKYSNIASYLAGWFAWCGSLFACASVSLSVGYALVACYQLSHPEFVYETWHIFVAYQCVNAFSAIFNCYGKLLPRIATISLYTTLVSFFIILITVPAKAPTHRDAKFVFQTFMNNTGWSQNGIAFIVGLINTNWGFSCLDTAVHMAEEVPQPERNIPIAIMGTVFIGFITSFFFIISMMFSLLDFDSVSASLAPVLQLFYDALGNKAGAIVLEALVIATGIGCQIACQTWQSRLLWSFSRDRGLPLHRFWSQIHPKLDVPLYAHAAGCVIVSALGCLYLASYSAINSVITACIVLPYVSYAIPVTCLLIRGRSNIRPGPFWLGKFGYVANVTLLMWTAFTVIMYSFPVYMPVEADTMNYVSACYGIIVILFTIDWFARARKEYRGQTLEHGEGLHTAVGI</sequence>
<feature type="transmembrane region" description="Helical" evidence="6">
    <location>
        <begin position="76"/>
        <end position="102"/>
    </location>
</feature>
<dbReference type="GO" id="GO:0016020">
    <property type="term" value="C:membrane"/>
    <property type="evidence" value="ECO:0007669"/>
    <property type="project" value="UniProtKB-SubCell"/>
</dbReference>
<evidence type="ECO:0000256" key="5">
    <source>
        <dbReference type="ARBA" id="ARBA00023136"/>
    </source>
</evidence>
<feature type="transmembrane region" description="Helical" evidence="6">
    <location>
        <begin position="42"/>
        <end position="61"/>
    </location>
</feature>
<dbReference type="InterPro" id="IPR002293">
    <property type="entry name" value="AA/rel_permease1"/>
</dbReference>
<evidence type="ECO:0000313" key="8">
    <source>
        <dbReference type="Proteomes" id="UP000799324"/>
    </source>
</evidence>
<dbReference type="GO" id="GO:0015101">
    <property type="term" value="F:organic cation transmembrane transporter activity"/>
    <property type="evidence" value="ECO:0007669"/>
    <property type="project" value="UniProtKB-ARBA"/>
</dbReference>
<dbReference type="FunFam" id="1.20.1740.10:FF:000046">
    <property type="entry name" value="Amino-acid permease, putative"/>
    <property type="match status" value="1"/>
</dbReference>
<organism evidence="7 8">
    <name type="scientific">Lophiostoma macrostomum CBS 122681</name>
    <dbReference type="NCBI Taxonomy" id="1314788"/>
    <lineage>
        <taxon>Eukaryota</taxon>
        <taxon>Fungi</taxon>
        <taxon>Dikarya</taxon>
        <taxon>Ascomycota</taxon>
        <taxon>Pezizomycotina</taxon>
        <taxon>Dothideomycetes</taxon>
        <taxon>Pleosporomycetidae</taxon>
        <taxon>Pleosporales</taxon>
        <taxon>Lophiostomataceae</taxon>
        <taxon>Lophiostoma</taxon>
    </lineage>
</organism>
<keyword evidence="4 6" id="KW-1133">Transmembrane helix</keyword>
<dbReference type="PANTHER" id="PTHR45649">
    <property type="entry name" value="AMINO-ACID PERMEASE BAT1"/>
    <property type="match status" value="1"/>
</dbReference>
<feature type="transmembrane region" description="Helical" evidence="6">
    <location>
        <begin position="234"/>
        <end position="253"/>
    </location>
</feature>
<dbReference type="Gene3D" id="1.20.1740.10">
    <property type="entry name" value="Amino acid/polyamine transporter I"/>
    <property type="match status" value="1"/>
</dbReference>
<dbReference type="AlphaFoldDB" id="A0A6A6T4H5"/>
<accession>A0A6A6T4H5</accession>
<comment type="subcellular location">
    <subcellularLocation>
        <location evidence="1">Membrane</location>
        <topology evidence="1">Multi-pass membrane protein</topology>
    </subcellularLocation>
</comment>
<feature type="transmembrane region" description="Helical" evidence="6">
    <location>
        <begin position="378"/>
        <end position="399"/>
    </location>
</feature>
<evidence type="ECO:0000256" key="1">
    <source>
        <dbReference type="ARBA" id="ARBA00004141"/>
    </source>
</evidence>